<organism evidence="2 3">
    <name type="scientific">Vitis vinifera</name>
    <name type="common">Grape</name>
    <dbReference type="NCBI Taxonomy" id="29760"/>
    <lineage>
        <taxon>Eukaryota</taxon>
        <taxon>Viridiplantae</taxon>
        <taxon>Streptophyta</taxon>
        <taxon>Embryophyta</taxon>
        <taxon>Tracheophyta</taxon>
        <taxon>Spermatophyta</taxon>
        <taxon>Magnoliopsida</taxon>
        <taxon>eudicotyledons</taxon>
        <taxon>Gunneridae</taxon>
        <taxon>Pentapetalae</taxon>
        <taxon>rosids</taxon>
        <taxon>Vitales</taxon>
        <taxon>Vitaceae</taxon>
        <taxon>Viteae</taxon>
        <taxon>Vitis</taxon>
    </lineage>
</organism>
<evidence type="ECO:0000256" key="1">
    <source>
        <dbReference type="SAM" id="Phobius"/>
    </source>
</evidence>
<protein>
    <submittedName>
        <fullName evidence="2">Uncharacterized protein</fullName>
    </submittedName>
</protein>
<sequence length="53" mass="5802">MVIFLRSFGVKALSIGISFLIVVFLCCFVYISTKDPGQKPFTFKIGQGSVIKG</sequence>
<accession>A0A438HEC2</accession>
<dbReference type="AlphaFoldDB" id="A0A438HEC2"/>
<keyword evidence="1" id="KW-1133">Transmembrane helix</keyword>
<keyword evidence="1" id="KW-0472">Membrane</keyword>
<proteinExistence type="predicted"/>
<evidence type="ECO:0000313" key="2">
    <source>
        <dbReference type="EMBL" id="RVW82811.1"/>
    </source>
</evidence>
<comment type="caution">
    <text evidence="2">The sequence shown here is derived from an EMBL/GenBank/DDBJ whole genome shotgun (WGS) entry which is preliminary data.</text>
</comment>
<feature type="transmembrane region" description="Helical" evidence="1">
    <location>
        <begin position="12"/>
        <end position="31"/>
    </location>
</feature>
<gene>
    <name evidence="2" type="ORF">CK203_051171</name>
</gene>
<reference evidence="2 3" key="1">
    <citation type="journal article" date="2018" name="PLoS Genet.">
        <title>Population sequencing reveals clonal diversity and ancestral inbreeding in the grapevine cultivar Chardonnay.</title>
        <authorList>
            <person name="Roach M.J."/>
            <person name="Johnson D.L."/>
            <person name="Bohlmann J."/>
            <person name="van Vuuren H.J."/>
            <person name="Jones S.J."/>
            <person name="Pretorius I.S."/>
            <person name="Schmidt S.A."/>
            <person name="Borneman A.R."/>
        </authorList>
    </citation>
    <scope>NUCLEOTIDE SEQUENCE [LARGE SCALE GENOMIC DNA]</scope>
    <source>
        <strain evidence="3">cv. Chardonnay</strain>
        <tissue evidence="2">Leaf</tissue>
    </source>
</reference>
<evidence type="ECO:0000313" key="3">
    <source>
        <dbReference type="Proteomes" id="UP000288805"/>
    </source>
</evidence>
<keyword evidence="1" id="KW-0812">Transmembrane</keyword>
<name>A0A438HEC2_VITVI</name>
<dbReference type="EMBL" id="QGNW01000235">
    <property type="protein sequence ID" value="RVW82811.1"/>
    <property type="molecule type" value="Genomic_DNA"/>
</dbReference>
<dbReference type="Proteomes" id="UP000288805">
    <property type="component" value="Unassembled WGS sequence"/>
</dbReference>